<dbReference type="EMBL" id="CP080095">
    <property type="protein sequence ID" value="QYD69929.1"/>
    <property type="molecule type" value="Genomic_DNA"/>
</dbReference>
<evidence type="ECO:0000313" key="1">
    <source>
        <dbReference type="EMBL" id="QYD69929.1"/>
    </source>
</evidence>
<dbReference type="InterPro" id="IPR016776">
    <property type="entry name" value="ApeP-like_dehydratase"/>
</dbReference>
<reference evidence="1 2" key="1">
    <citation type="submission" date="2021-07" db="EMBL/GenBank/DDBJ databases">
        <title>Paraburkholderia edwinii protects Aspergillus sp. from phenazines by acting as a toxin sponge.</title>
        <authorList>
            <person name="Dahlstrom K.M."/>
            <person name="Newman D.K."/>
        </authorList>
    </citation>
    <scope>NUCLEOTIDE SEQUENCE [LARGE SCALE GENOMIC DNA]</scope>
    <source>
        <strain evidence="1 2">Pe01</strain>
    </source>
</reference>
<accession>A0ABX8ULU1</accession>
<dbReference type="InterPro" id="IPR029069">
    <property type="entry name" value="HotDog_dom_sf"/>
</dbReference>
<proteinExistence type="predicted"/>
<dbReference type="Pfam" id="PF22817">
    <property type="entry name" value="ApeP-like"/>
    <property type="match status" value="1"/>
</dbReference>
<sequence length="186" mass="19756">MSEAINETISETRGEAGASLAASVRIEAKAEAEAEVFEPIEVILPHRGSMLLVDRVSACSDDTLTAHATVHADAWYANADGAMPAWIGIELMAQAIAAHVSLLAMRAGGRARPGVLLGSRSYEACVPAFARDAQLRIDAKEVLRSTEGHGAYECTIEHDGTRCAQAVIKVYQPTDFQSFIEGISGS</sequence>
<keyword evidence="2" id="KW-1185">Reference proteome</keyword>
<dbReference type="Proteomes" id="UP000826462">
    <property type="component" value="Chromosome 1"/>
</dbReference>
<evidence type="ECO:0000313" key="2">
    <source>
        <dbReference type="Proteomes" id="UP000826462"/>
    </source>
</evidence>
<dbReference type="RefSeq" id="WP_219799262.1">
    <property type="nucleotide sequence ID" value="NZ_CP080095.1"/>
</dbReference>
<dbReference type="Gene3D" id="3.10.129.10">
    <property type="entry name" value="Hotdog Thioesterase"/>
    <property type="match status" value="1"/>
</dbReference>
<protein>
    <submittedName>
        <fullName evidence="1">Hotdog family protein</fullName>
    </submittedName>
</protein>
<dbReference type="CDD" id="cd01289">
    <property type="entry name" value="FabA_like"/>
    <property type="match status" value="1"/>
</dbReference>
<name>A0ABX8ULU1_9BURK</name>
<organism evidence="1 2">
    <name type="scientific">Paraburkholderia edwinii</name>
    <dbReference type="NCBI Taxonomy" id="2861782"/>
    <lineage>
        <taxon>Bacteria</taxon>
        <taxon>Pseudomonadati</taxon>
        <taxon>Pseudomonadota</taxon>
        <taxon>Betaproteobacteria</taxon>
        <taxon>Burkholderiales</taxon>
        <taxon>Burkholderiaceae</taxon>
        <taxon>Paraburkholderia</taxon>
    </lineage>
</organism>
<gene>
    <name evidence="1" type="ORF">KZJ38_06235</name>
</gene>
<dbReference type="SUPFAM" id="SSF54637">
    <property type="entry name" value="Thioesterase/thiol ester dehydrase-isomerase"/>
    <property type="match status" value="1"/>
</dbReference>